<reference evidence="1" key="1">
    <citation type="submission" date="2020-05" db="EMBL/GenBank/DDBJ databases">
        <title>Phylogenomic resolution of chytrid fungi.</title>
        <authorList>
            <person name="Stajich J.E."/>
            <person name="Amses K."/>
            <person name="Simmons R."/>
            <person name="Seto K."/>
            <person name="Myers J."/>
            <person name="Bonds A."/>
            <person name="Quandt C.A."/>
            <person name="Barry K."/>
            <person name="Liu P."/>
            <person name="Grigoriev I."/>
            <person name="Longcore J.E."/>
            <person name="James T.Y."/>
        </authorList>
    </citation>
    <scope>NUCLEOTIDE SEQUENCE</scope>
    <source>
        <strain evidence="1">JEL0476</strain>
    </source>
</reference>
<dbReference type="EMBL" id="JADGJW010000186">
    <property type="protein sequence ID" value="KAJ3222212.1"/>
    <property type="molecule type" value="Genomic_DNA"/>
</dbReference>
<accession>A0AAD5U2C9</accession>
<dbReference type="AlphaFoldDB" id="A0AAD5U2C9"/>
<protein>
    <submittedName>
        <fullName evidence="1">Uncharacterized protein</fullName>
    </submittedName>
</protein>
<keyword evidence="2" id="KW-1185">Reference proteome</keyword>
<evidence type="ECO:0000313" key="1">
    <source>
        <dbReference type="EMBL" id="KAJ3222212.1"/>
    </source>
</evidence>
<sequence length="400" mass="45305">MGLKDLFKRKKKDEPLPFQAEIKPFDLVLFIGNDFISTAISSVQRKHVDSRLMKQGSPLWHHAGVVIDKSVLPLECLVDGRLYIYESVFSGTILGFEYSKHLPVDNPKALLRKRKAGPQIRDLFCVLEETAADVAICPLVDKARRKIYSLPELQERMLQFHEKFGKYSYPFSIVPQFAAANDKLFDIIQGFKDTFSNDDEEDEESIEDVDQLIEMNQSIFKVSLNLAGSAKKHLVNSNLYKKAKPEVNNLVELSAEKAKLKYNNLLTNTTKNLNKSLGNLGLNVDLSNNKKQDHVEAIQRGDSGVIVKSDCNIEEGIPVQKKKKFKKTVFCSEFAACIYKAVDLEGFEQPGRFTPVEVENSKSHGDSYYVKLDNKTLLLTDNIKVCDGVFVKNHVRVVKR</sequence>
<gene>
    <name evidence="1" type="ORF">HK099_002567</name>
</gene>
<dbReference type="Gene3D" id="3.90.1720.10">
    <property type="entry name" value="endopeptidase domain like (from Nostoc punctiforme)"/>
    <property type="match status" value="1"/>
</dbReference>
<proteinExistence type="predicted"/>
<comment type="caution">
    <text evidence="1">The sequence shown here is derived from an EMBL/GenBank/DDBJ whole genome shotgun (WGS) entry which is preliminary data.</text>
</comment>
<organism evidence="1 2">
    <name type="scientific">Clydaea vesicula</name>
    <dbReference type="NCBI Taxonomy" id="447962"/>
    <lineage>
        <taxon>Eukaryota</taxon>
        <taxon>Fungi</taxon>
        <taxon>Fungi incertae sedis</taxon>
        <taxon>Chytridiomycota</taxon>
        <taxon>Chytridiomycota incertae sedis</taxon>
        <taxon>Chytridiomycetes</taxon>
        <taxon>Lobulomycetales</taxon>
        <taxon>Lobulomycetaceae</taxon>
        <taxon>Clydaea</taxon>
    </lineage>
</organism>
<dbReference type="Proteomes" id="UP001211065">
    <property type="component" value="Unassembled WGS sequence"/>
</dbReference>
<name>A0AAD5U2C9_9FUNG</name>
<evidence type="ECO:0000313" key="2">
    <source>
        <dbReference type="Proteomes" id="UP001211065"/>
    </source>
</evidence>